<reference evidence="1 2" key="1">
    <citation type="journal article" date="2009" name="Genome Res.">
        <title>Whole genome sequence of Desulfovibrio magneticus strain RS-1 revealed common gene clusters in magnetotactic bacteria.</title>
        <authorList>
            <person name="Nakazawa H."/>
            <person name="Arakaki A."/>
            <person name="Narita-Yamada S."/>
            <person name="Yashiro I."/>
            <person name="Jinno K."/>
            <person name="Aoki N."/>
            <person name="Tsuruyama A."/>
            <person name="Okamura Y."/>
            <person name="Tanikawa S."/>
            <person name="Fujita N."/>
            <person name="Takeyama H."/>
            <person name="Matsunaga T."/>
        </authorList>
    </citation>
    <scope>NUCLEOTIDE SEQUENCE [LARGE SCALE GENOMIC DNA]</scope>
    <source>
        <strain evidence="2">ATCC 700980 / DSM 13731 / RS-1</strain>
    </source>
</reference>
<gene>
    <name evidence="1" type="ordered locus">DMR_40570</name>
</gene>
<evidence type="ECO:0000313" key="2">
    <source>
        <dbReference type="Proteomes" id="UP000009071"/>
    </source>
</evidence>
<accession>C4XP47</accession>
<dbReference type="EMBL" id="AP010904">
    <property type="protein sequence ID" value="BAH77548.1"/>
    <property type="molecule type" value="Genomic_DNA"/>
</dbReference>
<organism evidence="1 2">
    <name type="scientific">Solidesulfovibrio magneticus (strain ATCC 700980 / DSM 13731 / RS-1)</name>
    <name type="common">Desulfovibrio magneticus</name>
    <dbReference type="NCBI Taxonomy" id="573370"/>
    <lineage>
        <taxon>Bacteria</taxon>
        <taxon>Pseudomonadati</taxon>
        <taxon>Thermodesulfobacteriota</taxon>
        <taxon>Desulfovibrionia</taxon>
        <taxon>Desulfovibrionales</taxon>
        <taxon>Desulfovibrionaceae</taxon>
        <taxon>Solidesulfovibrio</taxon>
    </lineage>
</organism>
<dbReference type="AlphaFoldDB" id="C4XP47"/>
<evidence type="ECO:0000313" key="1">
    <source>
        <dbReference type="EMBL" id="BAH77548.1"/>
    </source>
</evidence>
<dbReference type="KEGG" id="dma:DMR_40570"/>
<dbReference type="Proteomes" id="UP000009071">
    <property type="component" value="Chromosome"/>
</dbReference>
<sequence length="83" mass="9846">MKPHTGVDNILSNHNFFLESKNYIEDKTNLFMVDFLGFPWYKVAIERILNLGSSVLPNEDYDEQQKAIRLNDFHKKNHYSRSI</sequence>
<dbReference type="RefSeq" id="WP_015862680.1">
    <property type="nucleotide sequence ID" value="NC_012796.1"/>
</dbReference>
<protein>
    <submittedName>
        <fullName evidence="1">Uncharacterized protein</fullName>
    </submittedName>
</protein>
<keyword evidence="2" id="KW-1185">Reference proteome</keyword>
<name>C4XP47_SOLM1</name>
<dbReference type="HOGENOM" id="CLU_2537107_0_0_7"/>
<proteinExistence type="predicted"/>